<evidence type="ECO:0000313" key="3">
    <source>
        <dbReference type="EMBL" id="SDN27227.1"/>
    </source>
</evidence>
<name>A0A1H0A1E6_9EURY</name>
<protein>
    <submittedName>
        <fullName evidence="3">Helix-turn-helix domain-containing protein</fullName>
    </submittedName>
</protein>
<dbReference type="OrthoDB" id="290446at2157"/>
<organism evidence="3 4">
    <name type="scientific">Haloarchaeobius iranensis</name>
    <dbReference type="NCBI Taxonomy" id="996166"/>
    <lineage>
        <taxon>Archaea</taxon>
        <taxon>Methanobacteriati</taxon>
        <taxon>Methanobacteriota</taxon>
        <taxon>Stenosarchaea group</taxon>
        <taxon>Halobacteria</taxon>
        <taxon>Halobacteriales</taxon>
        <taxon>Halorubellaceae</taxon>
        <taxon>Haloarchaeobius</taxon>
    </lineage>
</organism>
<dbReference type="Pfam" id="PF12840">
    <property type="entry name" value="HTH_20"/>
    <property type="match status" value="1"/>
</dbReference>
<dbReference type="PRINTS" id="PR00033">
    <property type="entry name" value="HTHASNC"/>
</dbReference>
<dbReference type="GO" id="GO:0003700">
    <property type="term" value="F:DNA-binding transcription factor activity"/>
    <property type="evidence" value="ECO:0007669"/>
    <property type="project" value="InterPro"/>
</dbReference>
<dbReference type="AlphaFoldDB" id="A0A1H0A1E6"/>
<sequence>MSNSALEKRPKKNAKPSNSRPGLSREKEPSVDPDELLSLLSDDHARAILKVISEQGRPARTIAERLDLSRATVYRRLNRLEDAGLVDTTMAYHSEGHHRKHYFAELNEFRLSFDGGDVAVETTTV</sequence>
<evidence type="ECO:0000313" key="4">
    <source>
        <dbReference type="Proteomes" id="UP000199370"/>
    </source>
</evidence>
<evidence type="ECO:0000259" key="2">
    <source>
        <dbReference type="SMART" id="SM00418"/>
    </source>
</evidence>
<dbReference type="InterPro" id="IPR000485">
    <property type="entry name" value="AsnC-type_HTH_dom"/>
</dbReference>
<proteinExistence type="predicted"/>
<keyword evidence="4" id="KW-1185">Reference proteome</keyword>
<dbReference type="InterPro" id="IPR001845">
    <property type="entry name" value="HTH_ArsR_DNA-bd_dom"/>
</dbReference>
<dbReference type="RefSeq" id="WP_089735665.1">
    <property type="nucleotide sequence ID" value="NZ_FNIA01000024.1"/>
</dbReference>
<feature type="domain" description="HTH arsR-type" evidence="2">
    <location>
        <begin position="35"/>
        <end position="115"/>
    </location>
</feature>
<dbReference type="CDD" id="cd00090">
    <property type="entry name" value="HTH_ARSR"/>
    <property type="match status" value="1"/>
</dbReference>
<dbReference type="SUPFAM" id="SSF46785">
    <property type="entry name" value="Winged helix' DNA-binding domain"/>
    <property type="match status" value="1"/>
</dbReference>
<evidence type="ECO:0000256" key="1">
    <source>
        <dbReference type="SAM" id="MobiDB-lite"/>
    </source>
</evidence>
<dbReference type="InterPro" id="IPR011991">
    <property type="entry name" value="ArsR-like_HTH"/>
</dbReference>
<dbReference type="InterPro" id="IPR036388">
    <property type="entry name" value="WH-like_DNA-bd_sf"/>
</dbReference>
<dbReference type="InterPro" id="IPR036390">
    <property type="entry name" value="WH_DNA-bd_sf"/>
</dbReference>
<reference evidence="3 4" key="1">
    <citation type="submission" date="2016-10" db="EMBL/GenBank/DDBJ databases">
        <authorList>
            <person name="de Groot N.N."/>
        </authorList>
    </citation>
    <scope>NUCLEOTIDE SEQUENCE [LARGE SCALE GENOMIC DNA]</scope>
    <source>
        <strain evidence="4">EB21,IBRC-M 10013,KCTC 4048</strain>
    </source>
</reference>
<dbReference type="Proteomes" id="UP000199370">
    <property type="component" value="Unassembled WGS sequence"/>
</dbReference>
<dbReference type="EMBL" id="FNIA01000024">
    <property type="protein sequence ID" value="SDN27227.1"/>
    <property type="molecule type" value="Genomic_DNA"/>
</dbReference>
<dbReference type="Gene3D" id="1.10.10.10">
    <property type="entry name" value="Winged helix-like DNA-binding domain superfamily/Winged helix DNA-binding domain"/>
    <property type="match status" value="1"/>
</dbReference>
<dbReference type="GO" id="GO:0043565">
    <property type="term" value="F:sequence-specific DNA binding"/>
    <property type="evidence" value="ECO:0007669"/>
    <property type="project" value="InterPro"/>
</dbReference>
<dbReference type="SMART" id="SM00418">
    <property type="entry name" value="HTH_ARSR"/>
    <property type="match status" value="1"/>
</dbReference>
<accession>A0A1H0A1E6</accession>
<gene>
    <name evidence="3" type="ORF">SAMN05192554_1246</name>
</gene>
<feature type="region of interest" description="Disordered" evidence="1">
    <location>
        <begin position="1"/>
        <end position="34"/>
    </location>
</feature>